<comment type="similarity">
    <text evidence="7">Belongs to the class I-like SAM-binding methyltransferase superfamily. C5-methyltransferase family.</text>
</comment>
<keyword evidence="5" id="KW-0680">Restriction system</keyword>
<evidence type="ECO:0000256" key="7">
    <source>
        <dbReference type="PROSITE-ProRule" id="PRU01016"/>
    </source>
</evidence>
<dbReference type="GO" id="GO:0032259">
    <property type="term" value="P:methylation"/>
    <property type="evidence" value="ECO:0007669"/>
    <property type="project" value="UniProtKB-KW"/>
</dbReference>
<accession>A0ABX8AHG1</accession>
<evidence type="ECO:0000313" key="8">
    <source>
        <dbReference type="EMBL" id="QUS42386.1"/>
    </source>
</evidence>
<comment type="catalytic activity">
    <reaction evidence="6">
        <text>a 2'-deoxycytidine in DNA + S-adenosyl-L-methionine = a 5-methyl-2'-deoxycytidine in DNA + S-adenosyl-L-homocysteine + H(+)</text>
        <dbReference type="Rhea" id="RHEA:13681"/>
        <dbReference type="Rhea" id="RHEA-COMP:11369"/>
        <dbReference type="Rhea" id="RHEA-COMP:11370"/>
        <dbReference type="ChEBI" id="CHEBI:15378"/>
        <dbReference type="ChEBI" id="CHEBI:57856"/>
        <dbReference type="ChEBI" id="CHEBI:59789"/>
        <dbReference type="ChEBI" id="CHEBI:85452"/>
        <dbReference type="ChEBI" id="CHEBI:85454"/>
        <dbReference type="EC" id="2.1.1.37"/>
    </reaction>
</comment>
<dbReference type="InterPro" id="IPR029063">
    <property type="entry name" value="SAM-dependent_MTases_sf"/>
</dbReference>
<sequence length="249" mass="26878">MSLGLERAGMHAAAFCEIEPYARHVLRRHWPSVPCYDDVCALTADRLRSDGIEVNAICGGFPCQDISYAGFGAGLDGARSGLWFEYARLIGELGPDVVIVENVSALLDRGMGAVLGTLSDLGYNAIWDTVTACAVGLSHVRRRVFIVAYANRLNGWTRFRDSFAREYRSLQTLDRFESARARQRARMANPSSLYGGADGLPYGMERNRGIGNAVAPDVAETIGRAIMTALKISAQPTTAISSKDGGPAS</sequence>
<keyword evidence="2 7" id="KW-0489">Methyltransferase</keyword>
<dbReference type="InterPro" id="IPR001525">
    <property type="entry name" value="C5_MeTfrase"/>
</dbReference>
<dbReference type="PANTHER" id="PTHR10629:SF50">
    <property type="entry name" value="DNA (CYTOSINE-5)-METHYLTRANSFERASE CMT3"/>
    <property type="match status" value="1"/>
</dbReference>
<evidence type="ECO:0000256" key="5">
    <source>
        <dbReference type="ARBA" id="ARBA00022747"/>
    </source>
</evidence>
<evidence type="ECO:0000256" key="4">
    <source>
        <dbReference type="ARBA" id="ARBA00022691"/>
    </source>
</evidence>
<dbReference type="SUPFAM" id="SSF53335">
    <property type="entry name" value="S-adenosyl-L-methionine-dependent methyltransferases"/>
    <property type="match status" value="1"/>
</dbReference>
<keyword evidence="3 7" id="KW-0808">Transferase</keyword>
<reference evidence="8 9" key="1">
    <citation type="submission" date="2019-02" db="EMBL/GenBank/DDBJ databases">
        <title>Emended description of the genus Rhodopseudomonas and description of Rhodopseudomonas albus sp. nov., a non-phototrophic, heavy-metal-tolerant bacterium isolated from garden soil.</title>
        <authorList>
            <person name="Bao Z."/>
            <person name="Cao W.W."/>
            <person name="Sato Y."/>
            <person name="Nishizawa T."/>
            <person name="Zhao J."/>
            <person name="Guo Y."/>
            <person name="Ohta H."/>
        </authorList>
    </citation>
    <scope>NUCLEOTIDE SEQUENCE [LARGE SCALE GENOMIC DNA]</scope>
    <source>
        <strain evidence="8 9">SK50-23</strain>
    </source>
</reference>
<keyword evidence="4 7" id="KW-0949">S-adenosyl-L-methionine</keyword>
<dbReference type="PROSITE" id="PS00094">
    <property type="entry name" value="C5_MTASE_1"/>
    <property type="match status" value="1"/>
</dbReference>
<dbReference type="InterPro" id="IPR050390">
    <property type="entry name" value="C5-Methyltransferase"/>
</dbReference>
<evidence type="ECO:0000313" key="9">
    <source>
        <dbReference type="Proteomes" id="UP000682843"/>
    </source>
</evidence>
<keyword evidence="9" id="KW-1185">Reference proteome</keyword>
<dbReference type="Proteomes" id="UP000682843">
    <property type="component" value="Chromosome"/>
</dbReference>
<evidence type="ECO:0000256" key="1">
    <source>
        <dbReference type="ARBA" id="ARBA00011975"/>
    </source>
</evidence>
<dbReference type="PROSITE" id="PS00095">
    <property type="entry name" value="C5_MTASE_2"/>
    <property type="match status" value="1"/>
</dbReference>
<gene>
    <name evidence="8" type="ORF">RPMA_12640</name>
</gene>
<dbReference type="Gene3D" id="3.40.50.150">
    <property type="entry name" value="Vaccinia Virus protein VP39"/>
    <property type="match status" value="1"/>
</dbReference>
<protein>
    <recommendedName>
        <fullName evidence="1">DNA (cytosine-5-)-methyltransferase</fullName>
        <ecNumber evidence="1">2.1.1.37</ecNumber>
    </recommendedName>
</protein>
<proteinExistence type="inferred from homology"/>
<name>A0ABX8AHG1_9BRAD</name>
<dbReference type="GO" id="GO:0008168">
    <property type="term" value="F:methyltransferase activity"/>
    <property type="evidence" value="ECO:0007669"/>
    <property type="project" value="UniProtKB-KW"/>
</dbReference>
<dbReference type="PANTHER" id="PTHR10629">
    <property type="entry name" value="CYTOSINE-SPECIFIC METHYLTRANSFERASE"/>
    <property type="match status" value="1"/>
</dbReference>
<dbReference type="EMBL" id="CP036498">
    <property type="protein sequence ID" value="QUS42386.1"/>
    <property type="molecule type" value="Genomic_DNA"/>
</dbReference>
<organism evidence="8 9">
    <name type="scientific">Tardiphaga alba</name>
    <dbReference type="NCBI Taxonomy" id="340268"/>
    <lineage>
        <taxon>Bacteria</taxon>
        <taxon>Pseudomonadati</taxon>
        <taxon>Pseudomonadota</taxon>
        <taxon>Alphaproteobacteria</taxon>
        <taxon>Hyphomicrobiales</taxon>
        <taxon>Nitrobacteraceae</taxon>
        <taxon>Tardiphaga</taxon>
    </lineage>
</organism>
<dbReference type="PROSITE" id="PS51679">
    <property type="entry name" value="SAM_MT_C5"/>
    <property type="match status" value="1"/>
</dbReference>
<dbReference type="Pfam" id="PF00145">
    <property type="entry name" value="DNA_methylase"/>
    <property type="match status" value="1"/>
</dbReference>
<evidence type="ECO:0000256" key="3">
    <source>
        <dbReference type="ARBA" id="ARBA00022679"/>
    </source>
</evidence>
<dbReference type="InterPro" id="IPR031303">
    <property type="entry name" value="C5_meth_CS"/>
</dbReference>
<dbReference type="InterPro" id="IPR018117">
    <property type="entry name" value="C5_DNA_meth_AS"/>
</dbReference>
<feature type="active site" evidence="7">
    <location>
        <position position="63"/>
    </location>
</feature>
<evidence type="ECO:0000256" key="2">
    <source>
        <dbReference type="ARBA" id="ARBA00022603"/>
    </source>
</evidence>
<evidence type="ECO:0000256" key="6">
    <source>
        <dbReference type="ARBA" id="ARBA00047422"/>
    </source>
</evidence>
<dbReference type="EC" id="2.1.1.37" evidence="1"/>